<keyword evidence="1" id="KW-0472">Membrane</keyword>
<dbReference type="PANTHER" id="PTHR34205:SF2">
    <property type="entry name" value="DUF962 DOMAIN-CONTAINING PROTEIN"/>
    <property type="match status" value="1"/>
</dbReference>
<evidence type="ECO:0000256" key="1">
    <source>
        <dbReference type="SAM" id="Phobius"/>
    </source>
</evidence>
<dbReference type="EMBL" id="WHOC01000019">
    <property type="protein sequence ID" value="NOU84723.1"/>
    <property type="molecule type" value="Genomic_DNA"/>
</dbReference>
<feature type="transmembrane region" description="Helical" evidence="1">
    <location>
        <begin position="52"/>
        <end position="69"/>
    </location>
</feature>
<evidence type="ECO:0000313" key="2">
    <source>
        <dbReference type="EMBL" id="NOU84723.1"/>
    </source>
</evidence>
<sequence>MRQKKFIVRVQCDLDYYLKEHQNKTNRILHYFAFMSAFMAWLFLFYDLKVTLILAILHYLLSWVGHFYFEGNKPASFRYPLIGFYSGFTWFFIKTFEIVTGKEILNKWLNEKHED</sequence>
<protein>
    <submittedName>
        <fullName evidence="2">DUF962 domain-containing protein</fullName>
    </submittedName>
</protein>
<evidence type="ECO:0000313" key="3">
    <source>
        <dbReference type="Proteomes" id="UP000658690"/>
    </source>
</evidence>
<dbReference type="InterPro" id="IPR009305">
    <property type="entry name" value="Mpo1-like"/>
</dbReference>
<reference evidence="2 3" key="1">
    <citation type="submission" date="2019-10" db="EMBL/GenBank/DDBJ databases">
        <title>Description of Paenibacillus choica sp. nov.</title>
        <authorList>
            <person name="Carlier A."/>
            <person name="Qi S."/>
        </authorList>
    </citation>
    <scope>NUCLEOTIDE SEQUENCE [LARGE SCALE GENOMIC DNA]</scope>
    <source>
        <strain evidence="2 3">LMG 31460</strain>
    </source>
</reference>
<feature type="transmembrane region" description="Helical" evidence="1">
    <location>
        <begin position="28"/>
        <end position="46"/>
    </location>
</feature>
<keyword evidence="3" id="KW-1185">Reference proteome</keyword>
<gene>
    <name evidence="2" type="ORF">GC102_02885</name>
</gene>
<accession>A0ABX1YUZ9</accession>
<dbReference type="PANTHER" id="PTHR34205">
    <property type="entry name" value="TRANSMEMBRANE PROTEIN"/>
    <property type="match status" value="1"/>
</dbReference>
<name>A0ABX1YUZ9_9BACL</name>
<dbReference type="Pfam" id="PF06127">
    <property type="entry name" value="Mpo1-like"/>
    <property type="match status" value="1"/>
</dbReference>
<keyword evidence="1" id="KW-1133">Transmembrane helix</keyword>
<proteinExistence type="predicted"/>
<organism evidence="2 3">
    <name type="scientific">Paenibacillus germinis</name>
    <dbReference type="NCBI Taxonomy" id="2654979"/>
    <lineage>
        <taxon>Bacteria</taxon>
        <taxon>Bacillati</taxon>
        <taxon>Bacillota</taxon>
        <taxon>Bacilli</taxon>
        <taxon>Bacillales</taxon>
        <taxon>Paenibacillaceae</taxon>
        <taxon>Paenibacillus</taxon>
    </lineage>
</organism>
<dbReference type="Proteomes" id="UP000658690">
    <property type="component" value="Unassembled WGS sequence"/>
</dbReference>
<comment type="caution">
    <text evidence="2">The sequence shown here is derived from an EMBL/GenBank/DDBJ whole genome shotgun (WGS) entry which is preliminary data.</text>
</comment>
<dbReference type="RefSeq" id="WP_171688157.1">
    <property type="nucleotide sequence ID" value="NZ_WHOC01000019.1"/>
</dbReference>
<keyword evidence="1" id="KW-0812">Transmembrane</keyword>